<feature type="transmembrane region" description="Helical" evidence="1">
    <location>
        <begin position="122"/>
        <end position="141"/>
    </location>
</feature>
<dbReference type="AlphaFoldDB" id="A0ABD5XUK2"/>
<keyword evidence="1" id="KW-1133">Transmembrane helix</keyword>
<protein>
    <submittedName>
        <fullName evidence="2">Uncharacterized protein</fullName>
    </submittedName>
</protein>
<accession>A0ABD5XUK2</accession>
<dbReference type="InterPro" id="IPR058336">
    <property type="entry name" value="VP3-like_halobact-type"/>
</dbReference>
<feature type="transmembrane region" description="Helical" evidence="1">
    <location>
        <begin position="48"/>
        <end position="65"/>
    </location>
</feature>
<keyword evidence="3" id="KW-1185">Reference proteome</keyword>
<dbReference type="Proteomes" id="UP001596432">
    <property type="component" value="Unassembled WGS sequence"/>
</dbReference>
<name>A0ABD5XUK2_9EURY</name>
<proteinExistence type="predicted"/>
<feature type="transmembrane region" description="Helical" evidence="1">
    <location>
        <begin position="94"/>
        <end position="116"/>
    </location>
</feature>
<dbReference type="EMBL" id="JBHTAS010000001">
    <property type="protein sequence ID" value="MFC7138780.1"/>
    <property type="molecule type" value="Genomic_DNA"/>
</dbReference>
<feature type="transmembrane region" description="Helical" evidence="1">
    <location>
        <begin position="12"/>
        <end position="36"/>
    </location>
</feature>
<keyword evidence="1" id="KW-0472">Membrane</keyword>
<gene>
    <name evidence="2" type="ORF">ACFQMA_02875</name>
</gene>
<evidence type="ECO:0000313" key="3">
    <source>
        <dbReference type="Proteomes" id="UP001596432"/>
    </source>
</evidence>
<evidence type="ECO:0000313" key="2">
    <source>
        <dbReference type="EMBL" id="MFC7138780.1"/>
    </source>
</evidence>
<dbReference type="RefSeq" id="WP_274324390.1">
    <property type="nucleotide sequence ID" value="NZ_CP118158.1"/>
</dbReference>
<reference evidence="2 3" key="1">
    <citation type="journal article" date="2019" name="Int. J. Syst. Evol. Microbiol.">
        <title>The Global Catalogue of Microorganisms (GCM) 10K type strain sequencing project: providing services to taxonomists for standard genome sequencing and annotation.</title>
        <authorList>
            <consortium name="The Broad Institute Genomics Platform"/>
            <consortium name="The Broad Institute Genome Sequencing Center for Infectious Disease"/>
            <person name="Wu L."/>
            <person name="Ma J."/>
        </authorList>
    </citation>
    <scope>NUCLEOTIDE SEQUENCE [LARGE SCALE GENOMIC DNA]</scope>
    <source>
        <strain evidence="2 3">XZYJT29</strain>
    </source>
</reference>
<evidence type="ECO:0000256" key="1">
    <source>
        <dbReference type="SAM" id="Phobius"/>
    </source>
</evidence>
<comment type="caution">
    <text evidence="2">The sequence shown here is derived from an EMBL/GenBank/DDBJ whole genome shotgun (WGS) entry which is preliminary data.</text>
</comment>
<dbReference type="Pfam" id="PF26064">
    <property type="entry name" value="DUF8023"/>
    <property type="match status" value="1"/>
</dbReference>
<sequence>MFGQIDMEDAIAGTVFALSAAVTAGIATISIMGHALSASVWTLDGTEITIAFVLSLLSLLGAYGTNRMDSQSKNFDVDTDIVALAKGQATVESYVMIGTIILVVGTGLDILGLRAAIQAEPIIGLVSLAVQAAGYYVISYLG</sequence>
<organism evidence="2 3">
    <name type="scientific">Halosimplex aquaticum</name>
    <dbReference type="NCBI Taxonomy" id="3026162"/>
    <lineage>
        <taxon>Archaea</taxon>
        <taxon>Methanobacteriati</taxon>
        <taxon>Methanobacteriota</taxon>
        <taxon>Stenosarchaea group</taxon>
        <taxon>Halobacteria</taxon>
        <taxon>Halobacteriales</taxon>
        <taxon>Haloarculaceae</taxon>
        <taxon>Halosimplex</taxon>
    </lineage>
</organism>
<dbReference type="GeneID" id="78819021"/>
<keyword evidence="1" id="KW-0812">Transmembrane</keyword>